<feature type="transmembrane region" description="Helical" evidence="6">
    <location>
        <begin position="423"/>
        <end position="442"/>
    </location>
</feature>
<evidence type="ECO:0000256" key="3">
    <source>
        <dbReference type="ARBA" id="ARBA00022989"/>
    </source>
</evidence>
<dbReference type="SUPFAM" id="SSF103473">
    <property type="entry name" value="MFS general substrate transporter"/>
    <property type="match status" value="2"/>
</dbReference>
<dbReference type="GeneID" id="63718114"/>
<feature type="domain" description="Major facilitator superfamily (MFS) profile" evidence="7">
    <location>
        <begin position="79"/>
        <end position="585"/>
    </location>
</feature>
<dbReference type="GO" id="GO:0005886">
    <property type="term" value="C:plasma membrane"/>
    <property type="evidence" value="ECO:0007669"/>
    <property type="project" value="TreeGrafter"/>
</dbReference>
<feature type="transmembrane region" description="Helical" evidence="6">
    <location>
        <begin position="318"/>
        <end position="336"/>
    </location>
</feature>
<dbReference type="Proteomes" id="UP000076580">
    <property type="component" value="Chromosome 02"/>
</dbReference>
<evidence type="ECO:0000313" key="9">
    <source>
        <dbReference type="Proteomes" id="UP000076580"/>
    </source>
</evidence>
<feature type="transmembrane region" description="Helical" evidence="6">
    <location>
        <begin position="173"/>
        <end position="191"/>
    </location>
</feature>
<dbReference type="PANTHER" id="PTHR23501:SF3">
    <property type="entry name" value="MAJOR FACILITATOR SUPERFAMILY (MFS) PROFILE DOMAIN-CONTAINING PROTEIN"/>
    <property type="match status" value="1"/>
</dbReference>
<feature type="transmembrane region" description="Helical" evidence="6">
    <location>
        <begin position="76"/>
        <end position="93"/>
    </location>
</feature>
<feature type="transmembrane region" description="Helical" evidence="6">
    <location>
        <begin position="144"/>
        <end position="161"/>
    </location>
</feature>
<dbReference type="AlphaFoldDB" id="A0A151GMW5"/>
<comment type="subcellular location">
    <subcellularLocation>
        <location evidence="1">Membrane</location>
        <topology evidence="1">Multi-pass membrane protein</topology>
    </subcellularLocation>
</comment>
<feature type="transmembrane region" description="Helical" evidence="6">
    <location>
        <begin position="393"/>
        <end position="414"/>
    </location>
</feature>
<dbReference type="RefSeq" id="XP_040657807.1">
    <property type="nucleotide sequence ID" value="XM_040802774.1"/>
</dbReference>
<dbReference type="InterPro" id="IPR036259">
    <property type="entry name" value="MFS_trans_sf"/>
</dbReference>
<protein>
    <recommendedName>
        <fullName evidence="7">Major facilitator superfamily (MFS) profile domain-containing protein</fullName>
    </recommendedName>
</protein>
<reference evidence="8 9" key="1">
    <citation type="journal article" date="2016" name="Sci. Rep.">
        <title>Insights into Adaptations to a Near-Obligate Nematode Endoparasitic Lifestyle from the Finished Genome of Drechmeria coniospora.</title>
        <authorList>
            <person name="Zhang L."/>
            <person name="Zhou Z."/>
            <person name="Guo Q."/>
            <person name="Fokkens L."/>
            <person name="Miskei M."/>
            <person name="Pocsi I."/>
            <person name="Zhang W."/>
            <person name="Chen M."/>
            <person name="Wang L."/>
            <person name="Sun Y."/>
            <person name="Donzelli B.G."/>
            <person name="Gibson D.M."/>
            <person name="Nelson D.R."/>
            <person name="Luo J.G."/>
            <person name="Rep M."/>
            <person name="Liu H."/>
            <person name="Yang S."/>
            <person name="Wang J."/>
            <person name="Krasnoff S.B."/>
            <person name="Xu Y."/>
            <person name="Molnar I."/>
            <person name="Lin M."/>
        </authorList>
    </citation>
    <scope>NUCLEOTIDE SEQUENCE [LARGE SCALE GENOMIC DNA]</scope>
    <source>
        <strain evidence="8 9">ARSEF 6962</strain>
    </source>
</reference>
<sequence length="597" mass="65190">MTDETSAVIADGGGLGYGTLSDPGHTQAHRGRPAGEIPTSEDLSGGDDQLWLLDDRGKAGVQGIEATTTVWTRTSLLSAYAVIWLVFFVNTMQNGATSSLMPWVTSSFRKHSLTPTVHLMSQIVGGLFKLSLARILDVFGRPQGYLLSILLTTVGLAVMAVCRNIETYTAAQVLYTIGFGGLDYCLSIFLADTSSLQNRALVFAFSSSPYIITTWLSGPLSEAFLHGPGFRWAFATFAMLTTVVSLPLYALFMHNYRKAQRRGLVASGKSDRTMLQSLVHHGREFDVVGMLLICAGLTCVLLPLNLYSRQDLGWHSPLVLLSLALGILLVGFFVVWESSYAPVRFVPYRLLMDRTVFGACVLACVTFVSFYTWDAYFPSFLQVVNGLSVTQASYVSQIYSIGSCFWALLVGIAIRRTGRFKWLALYFGVPLLMVGVGLMICFRQPNVHVGYLVMCQIFIAIAGGTIVVCEQTAVMAATSHEHVAIVLAIEGVFASIGAAIGLTAAAAIWQSVFPRKLREYLPESELKHLDEIYGRLDVQLSYPLGSPARIAIQRAYGDGQKTMLLSGTTVLVVALVATAMWRDINVKNMKQVRGNVM</sequence>
<dbReference type="GO" id="GO:0022857">
    <property type="term" value="F:transmembrane transporter activity"/>
    <property type="evidence" value="ECO:0007669"/>
    <property type="project" value="InterPro"/>
</dbReference>
<accession>A0A151GMW5</accession>
<feature type="transmembrane region" description="Helical" evidence="6">
    <location>
        <begin position="287"/>
        <end position="306"/>
    </location>
</feature>
<keyword evidence="4 6" id="KW-0472">Membrane</keyword>
<evidence type="ECO:0000313" key="8">
    <source>
        <dbReference type="EMBL" id="KYK58455.1"/>
    </source>
</evidence>
<evidence type="ECO:0000256" key="1">
    <source>
        <dbReference type="ARBA" id="ARBA00004141"/>
    </source>
</evidence>
<feature type="transmembrane region" description="Helical" evidence="6">
    <location>
        <begin position="230"/>
        <end position="252"/>
    </location>
</feature>
<dbReference type="InterPro" id="IPR020846">
    <property type="entry name" value="MFS_dom"/>
</dbReference>
<proteinExistence type="predicted"/>
<organism evidence="8 9">
    <name type="scientific">Drechmeria coniospora</name>
    <name type="common">Nematophagous fungus</name>
    <name type="synonym">Meria coniospora</name>
    <dbReference type="NCBI Taxonomy" id="98403"/>
    <lineage>
        <taxon>Eukaryota</taxon>
        <taxon>Fungi</taxon>
        <taxon>Dikarya</taxon>
        <taxon>Ascomycota</taxon>
        <taxon>Pezizomycotina</taxon>
        <taxon>Sordariomycetes</taxon>
        <taxon>Hypocreomycetidae</taxon>
        <taxon>Hypocreales</taxon>
        <taxon>Ophiocordycipitaceae</taxon>
        <taxon>Drechmeria</taxon>
    </lineage>
</organism>
<feature type="region of interest" description="Disordered" evidence="5">
    <location>
        <begin position="12"/>
        <end position="43"/>
    </location>
</feature>
<dbReference type="InterPro" id="IPR011701">
    <property type="entry name" value="MFS"/>
</dbReference>
<evidence type="ECO:0000256" key="4">
    <source>
        <dbReference type="ARBA" id="ARBA00023136"/>
    </source>
</evidence>
<comment type="caution">
    <text evidence="8">The sequence shown here is derived from an EMBL/GenBank/DDBJ whole genome shotgun (WGS) entry which is preliminary data.</text>
</comment>
<gene>
    <name evidence="8" type="ORF">DCS_05471</name>
</gene>
<keyword evidence="2 6" id="KW-0812">Transmembrane</keyword>
<dbReference type="EMBL" id="LAYC01000002">
    <property type="protein sequence ID" value="KYK58455.1"/>
    <property type="molecule type" value="Genomic_DNA"/>
</dbReference>
<feature type="transmembrane region" description="Helical" evidence="6">
    <location>
        <begin position="482"/>
        <end position="509"/>
    </location>
</feature>
<dbReference type="PROSITE" id="PS50850">
    <property type="entry name" value="MFS"/>
    <property type="match status" value="1"/>
</dbReference>
<feature type="transmembrane region" description="Helical" evidence="6">
    <location>
        <begin position="448"/>
        <end position="470"/>
    </location>
</feature>
<keyword evidence="9" id="KW-1185">Reference proteome</keyword>
<evidence type="ECO:0000256" key="2">
    <source>
        <dbReference type="ARBA" id="ARBA00022692"/>
    </source>
</evidence>
<dbReference type="Pfam" id="PF07690">
    <property type="entry name" value="MFS_1"/>
    <property type="match status" value="1"/>
</dbReference>
<keyword evidence="3 6" id="KW-1133">Transmembrane helix</keyword>
<dbReference type="InParanoid" id="A0A151GMW5"/>
<dbReference type="PANTHER" id="PTHR23501">
    <property type="entry name" value="MAJOR FACILITATOR SUPERFAMILY"/>
    <property type="match status" value="1"/>
</dbReference>
<evidence type="ECO:0000256" key="5">
    <source>
        <dbReference type="SAM" id="MobiDB-lite"/>
    </source>
</evidence>
<feature type="transmembrane region" description="Helical" evidence="6">
    <location>
        <begin position="356"/>
        <end position="373"/>
    </location>
</feature>
<evidence type="ECO:0000256" key="6">
    <source>
        <dbReference type="SAM" id="Phobius"/>
    </source>
</evidence>
<name>A0A151GMW5_DRECN</name>
<feature type="transmembrane region" description="Helical" evidence="6">
    <location>
        <begin position="563"/>
        <end position="581"/>
    </location>
</feature>
<dbReference type="STRING" id="98403.A0A151GMW5"/>
<dbReference type="Gene3D" id="1.20.1250.20">
    <property type="entry name" value="MFS general substrate transporter like domains"/>
    <property type="match status" value="2"/>
</dbReference>
<evidence type="ECO:0000259" key="7">
    <source>
        <dbReference type="PROSITE" id="PS50850"/>
    </source>
</evidence>